<organism evidence="2 3">
    <name type="scientific">Ceraceosorus guamensis</name>
    <dbReference type="NCBI Taxonomy" id="1522189"/>
    <lineage>
        <taxon>Eukaryota</taxon>
        <taxon>Fungi</taxon>
        <taxon>Dikarya</taxon>
        <taxon>Basidiomycota</taxon>
        <taxon>Ustilaginomycotina</taxon>
        <taxon>Exobasidiomycetes</taxon>
        <taxon>Ceraceosorales</taxon>
        <taxon>Ceraceosoraceae</taxon>
        <taxon>Ceraceosorus</taxon>
    </lineage>
</organism>
<evidence type="ECO:0000313" key="3">
    <source>
        <dbReference type="Proteomes" id="UP000245783"/>
    </source>
</evidence>
<dbReference type="AlphaFoldDB" id="A0A316VTX4"/>
<name>A0A316VTX4_9BASI</name>
<protein>
    <submittedName>
        <fullName evidence="2">Uncharacterized protein</fullName>
    </submittedName>
</protein>
<dbReference type="GeneID" id="37032700"/>
<reference evidence="2 3" key="1">
    <citation type="journal article" date="2018" name="Mol. Biol. Evol.">
        <title>Broad Genomic Sampling Reveals a Smut Pathogenic Ancestry of the Fungal Clade Ustilaginomycotina.</title>
        <authorList>
            <person name="Kijpornyongpan T."/>
            <person name="Mondo S.J."/>
            <person name="Barry K."/>
            <person name="Sandor L."/>
            <person name="Lee J."/>
            <person name="Lipzen A."/>
            <person name="Pangilinan J."/>
            <person name="LaButti K."/>
            <person name="Hainaut M."/>
            <person name="Henrissat B."/>
            <person name="Grigoriev I.V."/>
            <person name="Spatafora J.W."/>
            <person name="Aime M.C."/>
        </authorList>
    </citation>
    <scope>NUCLEOTIDE SEQUENCE [LARGE SCALE GENOMIC DNA]</scope>
    <source>
        <strain evidence="2 3">MCA 4658</strain>
    </source>
</reference>
<accession>A0A316VTX4</accession>
<feature type="compositionally biased region" description="Polar residues" evidence="1">
    <location>
        <begin position="145"/>
        <end position="154"/>
    </location>
</feature>
<gene>
    <name evidence="2" type="ORF">IE81DRAFT_195963</name>
</gene>
<dbReference type="EMBL" id="KZ819400">
    <property type="protein sequence ID" value="PWN41056.1"/>
    <property type="molecule type" value="Genomic_DNA"/>
</dbReference>
<feature type="compositionally biased region" description="Polar residues" evidence="1">
    <location>
        <begin position="112"/>
        <end position="123"/>
    </location>
</feature>
<dbReference type="RefSeq" id="XP_025368216.1">
    <property type="nucleotide sequence ID" value="XM_025510830.1"/>
</dbReference>
<feature type="compositionally biased region" description="Polar residues" evidence="1">
    <location>
        <begin position="66"/>
        <end position="82"/>
    </location>
</feature>
<dbReference type="Proteomes" id="UP000245783">
    <property type="component" value="Unassembled WGS sequence"/>
</dbReference>
<sequence>MAFGGSKGAPMGASVGAADNGGSFASGSLAANTQGELKSKRFRMHLNETDARETEQQDLRLREADTQQADQSAFSQSPQTQDAEPARRRRSRPPDSSFQCAVESLQDAVVVSSDSQDWGASNDAQRRKRPTNDVERARVGASSEARGTSASDAQSFFIREKGGKAGIAPGQKPDRDEVFLQALSTGSRTKFDKFDQEFNKLRIARPQYAGGSLATTHFVNQEEADDQMFEAFKLARAEELDDLFSVSHGNFVAVDFVPLIKRREQRPASTTIDGRPNFKKFKQVRGCASFWPM</sequence>
<feature type="region of interest" description="Disordered" evidence="1">
    <location>
        <begin position="1"/>
        <end position="154"/>
    </location>
</feature>
<evidence type="ECO:0000256" key="1">
    <source>
        <dbReference type="SAM" id="MobiDB-lite"/>
    </source>
</evidence>
<dbReference type="OrthoDB" id="552194at2759"/>
<keyword evidence="3" id="KW-1185">Reference proteome</keyword>
<proteinExistence type="predicted"/>
<feature type="compositionally biased region" description="Polar residues" evidence="1">
    <location>
        <begin position="23"/>
        <end position="36"/>
    </location>
</feature>
<feature type="compositionally biased region" description="Basic and acidic residues" evidence="1">
    <location>
        <begin position="45"/>
        <end position="65"/>
    </location>
</feature>
<evidence type="ECO:0000313" key="2">
    <source>
        <dbReference type="EMBL" id="PWN41056.1"/>
    </source>
</evidence>
<dbReference type="InParanoid" id="A0A316VTX4"/>